<keyword evidence="2" id="KW-0472">Membrane</keyword>
<evidence type="ECO:0000313" key="3">
    <source>
        <dbReference type="EMBL" id="KAF3324394.1"/>
    </source>
</evidence>
<comment type="caution">
    <text evidence="3">The sequence shown here is derived from an EMBL/GenBank/DDBJ whole genome shotgun (WGS) entry which is preliminary data.</text>
</comment>
<sequence length="204" mass="22477">MALALKSSLSVLPSKQVPTIAYLSCSNSFFKSLASKLYKLIALSDLPQSILIPHAKPRSPPLPHPVSRPSRPRLRRKQPLLVAHPATRPLTASLPLRSFQPLTVSFDMAANDSKDVLKNVDWKTVGETSTSTTATSSSIPIVKKRLPKKLRQVPDYYFMPRLSRPKAFAIYGTCIAAGIGAGMLGEIWIKKKIEEDGGIVWEMK</sequence>
<dbReference type="OrthoDB" id="1900731at2759"/>
<keyword evidence="2" id="KW-0812">Transmembrane</keyword>
<dbReference type="PANTHER" id="PTHR36797:SF3">
    <property type="entry name" value="OS01G0258600 PROTEIN"/>
    <property type="match status" value="1"/>
</dbReference>
<protein>
    <submittedName>
        <fullName evidence="3">Uncharacterized protein</fullName>
    </submittedName>
</protein>
<evidence type="ECO:0000313" key="4">
    <source>
        <dbReference type="Proteomes" id="UP000623129"/>
    </source>
</evidence>
<dbReference type="Proteomes" id="UP000623129">
    <property type="component" value="Unassembled WGS sequence"/>
</dbReference>
<feature type="region of interest" description="Disordered" evidence="1">
    <location>
        <begin position="54"/>
        <end position="75"/>
    </location>
</feature>
<reference evidence="3" key="1">
    <citation type="submission" date="2020-01" db="EMBL/GenBank/DDBJ databases">
        <title>Genome sequence of Kobresia littledalei, the first chromosome-level genome in the family Cyperaceae.</title>
        <authorList>
            <person name="Qu G."/>
        </authorList>
    </citation>
    <scope>NUCLEOTIDE SEQUENCE</scope>
    <source>
        <strain evidence="3">C.B.Clarke</strain>
        <tissue evidence="3">Leaf</tissue>
    </source>
</reference>
<evidence type="ECO:0000256" key="1">
    <source>
        <dbReference type="SAM" id="MobiDB-lite"/>
    </source>
</evidence>
<organism evidence="3 4">
    <name type="scientific">Carex littledalei</name>
    <dbReference type="NCBI Taxonomy" id="544730"/>
    <lineage>
        <taxon>Eukaryota</taxon>
        <taxon>Viridiplantae</taxon>
        <taxon>Streptophyta</taxon>
        <taxon>Embryophyta</taxon>
        <taxon>Tracheophyta</taxon>
        <taxon>Spermatophyta</taxon>
        <taxon>Magnoliopsida</taxon>
        <taxon>Liliopsida</taxon>
        <taxon>Poales</taxon>
        <taxon>Cyperaceae</taxon>
        <taxon>Cyperoideae</taxon>
        <taxon>Cariceae</taxon>
        <taxon>Carex</taxon>
        <taxon>Carex subgen. Euthyceras</taxon>
    </lineage>
</organism>
<dbReference type="PANTHER" id="PTHR36797">
    <property type="entry name" value="OS01G0258600 PROTEIN"/>
    <property type="match status" value="1"/>
</dbReference>
<dbReference type="EMBL" id="SWLB01000022">
    <property type="protein sequence ID" value="KAF3324394.1"/>
    <property type="molecule type" value="Genomic_DNA"/>
</dbReference>
<accession>A0A833QS15</accession>
<feature type="transmembrane region" description="Helical" evidence="2">
    <location>
        <begin position="168"/>
        <end position="189"/>
    </location>
</feature>
<keyword evidence="2" id="KW-1133">Transmembrane helix</keyword>
<name>A0A833QS15_9POAL</name>
<keyword evidence="4" id="KW-1185">Reference proteome</keyword>
<evidence type="ECO:0000256" key="2">
    <source>
        <dbReference type="SAM" id="Phobius"/>
    </source>
</evidence>
<gene>
    <name evidence="3" type="ORF">FCM35_KLT11861</name>
</gene>
<proteinExistence type="predicted"/>
<dbReference type="AlphaFoldDB" id="A0A833QS15"/>